<keyword evidence="3" id="KW-1185">Reference proteome</keyword>
<organism evidence="2 3">
    <name type="scientific">Zophobas morio</name>
    <dbReference type="NCBI Taxonomy" id="2755281"/>
    <lineage>
        <taxon>Eukaryota</taxon>
        <taxon>Metazoa</taxon>
        <taxon>Ecdysozoa</taxon>
        <taxon>Arthropoda</taxon>
        <taxon>Hexapoda</taxon>
        <taxon>Insecta</taxon>
        <taxon>Pterygota</taxon>
        <taxon>Neoptera</taxon>
        <taxon>Endopterygota</taxon>
        <taxon>Coleoptera</taxon>
        <taxon>Polyphaga</taxon>
        <taxon>Cucujiformia</taxon>
        <taxon>Tenebrionidae</taxon>
        <taxon>Zophobas</taxon>
    </lineage>
</organism>
<comment type="caution">
    <text evidence="2">The sequence shown here is derived from an EMBL/GenBank/DDBJ whole genome shotgun (WGS) entry which is preliminary data.</text>
</comment>
<gene>
    <name evidence="2" type="ORF">Zmor_022278</name>
</gene>
<name>A0AA38HVF4_9CUCU</name>
<accession>A0AA38HVF4</accession>
<protein>
    <recommendedName>
        <fullName evidence="1">ZSWIM3 N-terminal domain-containing protein</fullName>
    </recommendedName>
</protein>
<dbReference type="PANTHER" id="PTHR47086">
    <property type="entry name" value="BTB DOMAIN-CONTAINING PROTEIN"/>
    <property type="match status" value="1"/>
</dbReference>
<feature type="domain" description="ZSWIM3 N-terminal" evidence="1">
    <location>
        <begin position="9"/>
        <end position="117"/>
    </location>
</feature>
<evidence type="ECO:0000259" key="1">
    <source>
        <dbReference type="Pfam" id="PF21599"/>
    </source>
</evidence>
<evidence type="ECO:0000313" key="2">
    <source>
        <dbReference type="EMBL" id="KAJ3644553.1"/>
    </source>
</evidence>
<dbReference type="PANTHER" id="PTHR47086:SF4">
    <property type="entry name" value="BTB DOMAIN-CONTAINING PROTEIN"/>
    <property type="match status" value="1"/>
</dbReference>
<dbReference type="InterPro" id="IPR040854">
    <property type="entry name" value="ZSWIM9"/>
</dbReference>
<dbReference type="AlphaFoldDB" id="A0AA38HVF4"/>
<sequence>MQSPPTLFIGKSFDSYASLSFFVSQYECYHRQKFWKRSSRKITSTANIKRPMKPDLVYYEISYSCILGGENFKSRSKGLRKSITFRLGSPCAAYIRLCVSPDGQTLDVKSFNDHHNHICVQVRKTTDNL</sequence>
<proteinExistence type="predicted"/>
<evidence type="ECO:0000313" key="3">
    <source>
        <dbReference type="Proteomes" id="UP001168821"/>
    </source>
</evidence>
<reference evidence="2" key="1">
    <citation type="journal article" date="2023" name="G3 (Bethesda)">
        <title>Whole genome assemblies of Zophobas morio and Tenebrio molitor.</title>
        <authorList>
            <person name="Kaur S."/>
            <person name="Stinson S.A."/>
            <person name="diCenzo G.C."/>
        </authorList>
    </citation>
    <scope>NUCLEOTIDE SEQUENCE</scope>
    <source>
        <strain evidence="2">QUZm001</strain>
    </source>
</reference>
<dbReference type="InterPro" id="IPR048325">
    <property type="entry name" value="ZSWIM3_N"/>
</dbReference>
<dbReference type="Pfam" id="PF21599">
    <property type="entry name" value="ZSWIM3_N"/>
    <property type="match status" value="1"/>
</dbReference>
<dbReference type="Proteomes" id="UP001168821">
    <property type="component" value="Unassembled WGS sequence"/>
</dbReference>
<dbReference type="EMBL" id="JALNTZ010000007">
    <property type="protein sequence ID" value="KAJ3644553.1"/>
    <property type="molecule type" value="Genomic_DNA"/>
</dbReference>